<dbReference type="PANTHER" id="PTHR23113:SF354">
    <property type="entry name" value="BUD SITE SELECTION PROTEIN 5"/>
    <property type="match status" value="1"/>
</dbReference>
<dbReference type="Proteomes" id="UP001360560">
    <property type="component" value="Unassembled WGS sequence"/>
</dbReference>
<feature type="compositionally biased region" description="Polar residues" evidence="3">
    <location>
        <begin position="489"/>
        <end position="499"/>
    </location>
</feature>
<dbReference type="InterPro" id="IPR000651">
    <property type="entry name" value="Ras-like_Gua-exchang_fac_N"/>
</dbReference>
<name>A0AAV5QWP9_9ASCO</name>
<feature type="compositionally biased region" description="Polar residues" evidence="3">
    <location>
        <begin position="847"/>
        <end position="856"/>
    </location>
</feature>
<feature type="compositionally biased region" description="Polar residues" evidence="3">
    <location>
        <begin position="668"/>
        <end position="682"/>
    </location>
</feature>
<feature type="region of interest" description="Disordered" evidence="3">
    <location>
        <begin position="834"/>
        <end position="869"/>
    </location>
</feature>
<keyword evidence="1 2" id="KW-0344">Guanine-nucleotide releasing factor</keyword>
<feature type="compositionally biased region" description="Polar residues" evidence="3">
    <location>
        <begin position="710"/>
        <end position="725"/>
    </location>
</feature>
<feature type="region of interest" description="Disordered" evidence="3">
    <location>
        <begin position="430"/>
        <end position="558"/>
    </location>
</feature>
<feature type="compositionally biased region" description="Basic residues" evidence="3">
    <location>
        <begin position="727"/>
        <end position="736"/>
    </location>
</feature>
<dbReference type="InterPro" id="IPR036964">
    <property type="entry name" value="RASGEF_cat_dom_sf"/>
</dbReference>
<feature type="domain" description="Ras-GEF" evidence="4">
    <location>
        <begin position="2458"/>
        <end position="2702"/>
    </location>
</feature>
<dbReference type="PANTHER" id="PTHR23113">
    <property type="entry name" value="GUANINE NUCLEOTIDE EXCHANGE FACTOR"/>
    <property type="match status" value="1"/>
</dbReference>
<evidence type="ECO:0000313" key="6">
    <source>
        <dbReference type="EMBL" id="GMM38969.1"/>
    </source>
</evidence>
<feature type="compositionally biased region" description="Low complexity" evidence="3">
    <location>
        <begin position="500"/>
        <end position="515"/>
    </location>
</feature>
<feature type="compositionally biased region" description="Polar residues" evidence="3">
    <location>
        <begin position="689"/>
        <end position="702"/>
    </location>
</feature>
<feature type="region of interest" description="Disordered" evidence="3">
    <location>
        <begin position="38"/>
        <end position="104"/>
    </location>
</feature>
<evidence type="ECO:0000259" key="4">
    <source>
        <dbReference type="PROSITE" id="PS50009"/>
    </source>
</evidence>
<dbReference type="SUPFAM" id="SSF48366">
    <property type="entry name" value="Ras GEF"/>
    <property type="match status" value="1"/>
</dbReference>
<dbReference type="InterPro" id="IPR008937">
    <property type="entry name" value="Ras-like_GEF"/>
</dbReference>
<organism evidence="6 7">
    <name type="scientific">Saccharomycopsis crataegensis</name>
    <dbReference type="NCBI Taxonomy" id="43959"/>
    <lineage>
        <taxon>Eukaryota</taxon>
        <taxon>Fungi</taxon>
        <taxon>Dikarya</taxon>
        <taxon>Ascomycota</taxon>
        <taxon>Saccharomycotina</taxon>
        <taxon>Saccharomycetes</taxon>
        <taxon>Saccharomycopsidaceae</taxon>
        <taxon>Saccharomycopsis</taxon>
    </lineage>
</organism>
<dbReference type="InterPro" id="IPR036028">
    <property type="entry name" value="SH3-like_dom_sf"/>
</dbReference>
<comment type="caution">
    <text evidence="6">The sequence shown here is derived from an EMBL/GenBank/DDBJ whole genome shotgun (WGS) entry which is preliminary data.</text>
</comment>
<dbReference type="GO" id="GO:0005085">
    <property type="term" value="F:guanyl-nucleotide exchange factor activity"/>
    <property type="evidence" value="ECO:0007669"/>
    <property type="project" value="UniProtKB-KW"/>
</dbReference>
<proteinExistence type="predicted"/>
<feature type="compositionally biased region" description="Low complexity" evidence="3">
    <location>
        <begin position="281"/>
        <end position="297"/>
    </location>
</feature>
<dbReference type="Gene3D" id="2.30.30.40">
    <property type="entry name" value="SH3 Domains"/>
    <property type="match status" value="1"/>
</dbReference>
<evidence type="ECO:0000256" key="1">
    <source>
        <dbReference type="ARBA" id="ARBA00022658"/>
    </source>
</evidence>
<dbReference type="InterPro" id="IPR023578">
    <property type="entry name" value="Ras_GEF_dom_sf"/>
</dbReference>
<dbReference type="GO" id="GO:0005886">
    <property type="term" value="C:plasma membrane"/>
    <property type="evidence" value="ECO:0007669"/>
    <property type="project" value="TreeGrafter"/>
</dbReference>
<feature type="compositionally biased region" description="Polar residues" evidence="3">
    <location>
        <begin position="1100"/>
        <end position="1116"/>
    </location>
</feature>
<dbReference type="PROSITE" id="PS50212">
    <property type="entry name" value="RASGEF_NTER"/>
    <property type="match status" value="1"/>
</dbReference>
<evidence type="ECO:0000259" key="5">
    <source>
        <dbReference type="PROSITE" id="PS50212"/>
    </source>
</evidence>
<dbReference type="GO" id="GO:0007265">
    <property type="term" value="P:Ras protein signal transduction"/>
    <property type="evidence" value="ECO:0007669"/>
    <property type="project" value="TreeGrafter"/>
</dbReference>
<feature type="compositionally biased region" description="Polar residues" evidence="3">
    <location>
        <begin position="1486"/>
        <end position="1519"/>
    </location>
</feature>
<feature type="region of interest" description="Disordered" evidence="3">
    <location>
        <begin position="226"/>
        <end position="264"/>
    </location>
</feature>
<feature type="region of interest" description="Disordered" evidence="3">
    <location>
        <begin position="600"/>
        <end position="652"/>
    </location>
</feature>
<feature type="compositionally biased region" description="Polar residues" evidence="3">
    <location>
        <begin position="53"/>
        <end position="76"/>
    </location>
</feature>
<dbReference type="Pfam" id="PF00618">
    <property type="entry name" value="RasGEF_N"/>
    <property type="match status" value="1"/>
</dbReference>
<dbReference type="RefSeq" id="XP_064855964.1">
    <property type="nucleotide sequence ID" value="XM_064999892.1"/>
</dbReference>
<dbReference type="SMART" id="SM00147">
    <property type="entry name" value="RasGEF"/>
    <property type="match status" value="1"/>
</dbReference>
<feature type="region of interest" description="Disordered" evidence="3">
    <location>
        <begin position="1368"/>
        <end position="1426"/>
    </location>
</feature>
<evidence type="ECO:0000313" key="7">
    <source>
        <dbReference type="Proteomes" id="UP001360560"/>
    </source>
</evidence>
<protein>
    <submittedName>
        <fullName evidence="6">Ras family guanine nucleotide exchange factor</fullName>
    </submittedName>
</protein>
<feature type="compositionally biased region" description="Basic and acidic residues" evidence="3">
    <location>
        <begin position="1520"/>
        <end position="1535"/>
    </location>
</feature>
<sequence length="2749" mass="304758">MGIFTRRNRTGSISNHNNNNNVTEHILEHDIPDPFAAGYNDGSIGSRARSDSRSSVNVTASSTQPLTSSNINNISGTPPGLRKKSSKLSLHSLSNEESTRQRSYSRLHNLVASSQDQEGSPNDKIRQLNFGIGIPEIDNTSTTGSDTRLLTANNTGNSTAPSLSSPLHLQKKPRRKISVTELNHIRNHSVTSSTMDIPSFENQHFFSNAPINAVNSNANMSIASSNISEHRSQKSIAQSQQKELPPQPTEQHHQSSQKVQPQLNTKKSFTFFNRLMKPNKNKSNNNSNDATASNAAAERYASNSQMEIVQTNLSLDDMFNDTDMLEESIRDKPLPPIQNQDNNKINQLSQKQNAEDSAPISQQIMYRKRPIESAPDSRLSTLTEDSFYFNSRVPTTPVYAASGGDTGSRITVNGKEKFLASTNEGFELPLNEDCNGDSYAPEQNDNNDDEPLHNKLLPPIGDDINEKPGVHSDDEDEDLKISDGFKANEISNKTPATLKTTPGATTASSPASASSKLSRIISRMSLGGITSPKSHRNSLISSITAGNTNGKSSKSSTKNKILRISVSDSLYNEPDFDNIAQKTSQEQGKKSQNDSREFITADDIPLSSPNVLKDNSATPGIRTPTIPDNESGKASDTDYTGESNNLPTPTVGSSQYFEMLMDEKPKNSDLNNEILTPGSQQADPIGDLNESSPVENSNTTTPGEIKASKSESQQSQGKTSHSLFRSPTRRLSKRLSGKFSSSPLVSFYKSASPKRFSPLSSNNAAANGDTSPLDAINVPELSNDINSSIPSSTPAESENSSSAKSQASSSDNAEIIETAIVAKKVVGVSPVKVNFSQSNDPRERKTNQSLPYNQLKATEPTDYSNAPSSSSSIALSIPVHVDNNDVPKSLGKIETTNDFLAFDDSIEDHNYTQLSPIEEVDSPQSARIGRGMLSAAHRDIPSITSSLSKLAGVDMPNANNNLMIGDRGSGTASSSSGSGIASGSFTVLKEDETTDYTPMGSKSSLKSTELVSSNVKSIKQNDANGLDHHSMISRNNVHGRNQQITNDDTAAAGVISSDQNPRSKAIKAQSKLSETFTLNDLEHQSQRNASTDSIDGKSKANVSFGESDTSMNSLSVGNVRVRKPRSPRTMTSYQEDFLTRSAKTLSTISVSTNKRNTLRPISATFRTPLLPDYEDDVDQTPILPTDGKNNSQITLNFAEKPIREVIDEKDLQENSPARINEMAGMEESNFDNINDIPKILEFQKNIADVTQNVPPELVELLQKEGFNDFTSPKSVDINYENFVQSDESSTRSTSEFEFATDKDYSKNKKLDFAVRSIPIEMSKDPIFANILNGNESNPSSSEVDTIAKSPSNIGSIEVYDVAAAPKQPKYPPPVPGSYHPTIAEESENESPVFQNGDDSLASYNGPTAKTTSKMRSNSNSDNPFIDNGNITAIQNYDGTRSSMSLPRKSSQLSLNKILYSNANAMASTVSDFDGNTIQISNSNSNRTLTKGFSSPTTSPFKRSTQLKHSNSLRLVTTTPRAKDASNAKTPETDRKLSNYDTSELNQSMTDYSMRSPDSLYSANSSFRHRASSVGSPKHKPSLSNSTTDSIYQEVYGNLKLRDGYRSDLSLNAMKKSPSITSLDLKGYHRSRHFSSDLHTDSSIDLSFFQSSEESNELASLFIKAIHTFDATSLESEDSAICLSFEKDDIAFVFNIDESGWGEVVLLSNLSKGWVPMNYFNSAIDDSHSEDNKSAAKIAESRIYLKPLFVAAAGFLLNPQEVPTGDAGLFTFSTKHMNDIRDGVKLLLQQTDCISRAAPIVNKRPVIRKVRKALLADWYTLMSKAEKYKGTTDETKINFLKSLTYKVLIKGLAFLDIWGDESVSYEKEKEKLKIEKKNRRRSKRGSKHEKVLYLERVPFAVERLEEVKDLLFKYLSLILGRLDVVENNYSGCEQLESIIHQVILLLRELLFIGKSATVLLNSSNISLDSSLDNLLAYVSDLVTSVKHLVAKADVEDDYDDDYEPSIKDEDYYYSKEGTKLIRVVAQMIISVSKAMGSCQQLLNLTKDFQLNIYRKYPDFESMRITPTEFIRKCVVGLTENQSIHYKLNGVSDLSTNRRSSASFRYSHIRGGSKKNLSITFDGSRILKEFLSNSDSDPRDSVIPITNEEYDSEYSVDTLMKEVVYDDNKNVIGASFKSLVFLLANERTHASTFFISTFFMSFRNFASTRELIHELIKRFDIGDREKDFLMRNYRLRVNEVSVYDSRLMNRRKTILAVIRIWLESYWDYEKDFSELPTMVNFLNEGAIAYVPNESLTIIELCARLAIKHPSKKKLESMNSEYSQLISRRIGLPRKNSVGSESSTSLISASDSEHDLSSLSSNSSMSSLVSLNLPMNFSNYHISTIMSKSQGATLEKSVAAFRNILGDSWPTPRSSSADYSANGKLFQTLELNQMIDAWFSVCSKKLNIEPPAVATELTSHNAVDTAKQLTDIESRIFLAIRPEELLDENFREKRIHLKKSVNVEKSVLFTNLLSDLVSDTILSPGQSMKARVANIKQWLKIAAACYQLRNYNSLAAIMTVLQLSAISRLDRLWASLSGKYMDTFEFLVKIIHPNKNYKVYRNLIKPYMMSEDKKSPMAIVPYFNLFLQDIIFANDGNRSKRIITIDGEEKSLINFDKHSKIVDTISKLEYFQVTYPEGDANNSTNASSSSSKPSVFSFSPISNNESYDTIVSNPAFEEFILFKLWATQQFNILDYDRFWKYSLEIQPQNNSN</sequence>
<dbReference type="SMART" id="SM00229">
    <property type="entry name" value="RasGEFN"/>
    <property type="match status" value="1"/>
</dbReference>
<dbReference type="Gene3D" id="1.10.840.10">
    <property type="entry name" value="Ras guanine-nucleotide exchange factors catalytic domain"/>
    <property type="match status" value="1"/>
</dbReference>
<dbReference type="PROSITE" id="PS50009">
    <property type="entry name" value="RASGEF_CAT"/>
    <property type="match status" value="1"/>
</dbReference>
<feature type="compositionally biased region" description="Polar residues" evidence="3">
    <location>
        <begin position="637"/>
        <end position="652"/>
    </location>
</feature>
<dbReference type="CDD" id="cd06224">
    <property type="entry name" value="REM"/>
    <property type="match status" value="1"/>
</dbReference>
<feature type="compositionally biased region" description="Polar residues" evidence="3">
    <location>
        <begin position="1389"/>
        <end position="1426"/>
    </location>
</feature>
<feature type="region of interest" description="Disordered" evidence="3">
    <location>
        <begin position="1077"/>
        <end position="1131"/>
    </location>
</feature>
<dbReference type="SUPFAM" id="SSF50044">
    <property type="entry name" value="SH3-domain"/>
    <property type="match status" value="1"/>
</dbReference>
<accession>A0AAV5QWP9</accession>
<feature type="region of interest" description="Disordered" evidence="3">
    <location>
        <begin position="751"/>
        <end position="811"/>
    </location>
</feature>
<feature type="region of interest" description="Disordered" evidence="3">
    <location>
        <begin position="276"/>
        <end position="303"/>
    </location>
</feature>
<dbReference type="Gene3D" id="1.20.870.10">
    <property type="entry name" value="Son of sevenless (SoS) protein Chain: S domain 1"/>
    <property type="match status" value="1"/>
</dbReference>
<keyword evidence="7" id="KW-1185">Reference proteome</keyword>
<feature type="compositionally biased region" description="Low complexity" evidence="3">
    <location>
        <begin position="790"/>
        <end position="811"/>
    </location>
</feature>
<feature type="compositionally biased region" description="Polar residues" evidence="3">
    <location>
        <begin position="758"/>
        <end position="770"/>
    </location>
</feature>
<feature type="region of interest" description="Disordered" evidence="3">
    <location>
        <begin position="1"/>
        <end position="20"/>
    </location>
</feature>
<dbReference type="InterPro" id="IPR001895">
    <property type="entry name" value="RASGEF_cat_dom"/>
</dbReference>
<reference evidence="6 7" key="1">
    <citation type="journal article" date="2023" name="Elife">
        <title>Identification of key yeast species and microbe-microbe interactions impacting larval growth of Drosophila in the wild.</title>
        <authorList>
            <person name="Mure A."/>
            <person name="Sugiura Y."/>
            <person name="Maeda R."/>
            <person name="Honda K."/>
            <person name="Sakurai N."/>
            <person name="Takahashi Y."/>
            <person name="Watada M."/>
            <person name="Katoh T."/>
            <person name="Gotoh A."/>
            <person name="Gotoh Y."/>
            <person name="Taniguchi I."/>
            <person name="Nakamura K."/>
            <person name="Hayashi T."/>
            <person name="Katayama T."/>
            <person name="Uemura T."/>
            <person name="Hattori Y."/>
        </authorList>
    </citation>
    <scope>NUCLEOTIDE SEQUENCE [LARGE SCALE GENOMIC DNA]</scope>
    <source>
        <strain evidence="6 7">SC-9</strain>
    </source>
</reference>
<gene>
    <name evidence="6" type="ORF">DASC09_063080</name>
</gene>
<dbReference type="GeneID" id="90076957"/>
<dbReference type="Pfam" id="PF00617">
    <property type="entry name" value="RasGEF"/>
    <property type="match status" value="1"/>
</dbReference>
<feature type="compositionally biased region" description="Polar residues" evidence="3">
    <location>
        <begin position="607"/>
        <end position="618"/>
    </location>
</feature>
<feature type="region of interest" description="Disordered" evidence="3">
    <location>
        <begin position="1486"/>
        <end position="1535"/>
    </location>
</feature>
<feature type="compositionally biased region" description="Low complexity" evidence="3">
    <location>
        <begin position="546"/>
        <end position="558"/>
    </location>
</feature>
<dbReference type="EMBL" id="BTFZ01000020">
    <property type="protein sequence ID" value="GMM38969.1"/>
    <property type="molecule type" value="Genomic_DNA"/>
</dbReference>
<evidence type="ECO:0000256" key="3">
    <source>
        <dbReference type="SAM" id="MobiDB-lite"/>
    </source>
</evidence>
<evidence type="ECO:0000256" key="2">
    <source>
        <dbReference type="PROSITE-ProRule" id="PRU00168"/>
    </source>
</evidence>
<feature type="compositionally biased region" description="Polar residues" evidence="3">
    <location>
        <begin position="254"/>
        <end position="264"/>
    </location>
</feature>
<feature type="domain" description="N-terminal Ras-GEF" evidence="5">
    <location>
        <begin position="2165"/>
        <end position="2308"/>
    </location>
</feature>
<feature type="region of interest" description="Disordered" evidence="3">
    <location>
        <begin position="667"/>
        <end position="736"/>
    </location>
</feature>